<dbReference type="RefSeq" id="WP_181495762.1">
    <property type="nucleotide sequence ID" value="NZ_CP032152.1"/>
</dbReference>
<organism evidence="1 2">
    <name type="scientific">Thermosynechococcus sichuanensis E542</name>
    <dbReference type="NCBI Taxonomy" id="2016101"/>
    <lineage>
        <taxon>Bacteria</taxon>
        <taxon>Bacillati</taxon>
        <taxon>Cyanobacteriota</taxon>
        <taxon>Cyanophyceae</taxon>
        <taxon>Acaryochloridales</taxon>
        <taxon>Thermosynechococcaceae</taxon>
        <taxon>Thermosynechococcus</taxon>
        <taxon>Thermosynechococcus sichuanensis</taxon>
    </lineage>
</organism>
<sequence>MAIIALRAWYLPQYEPLEHIEQRPHDLRLNKTSLLKTALRADFLDDLETVQRSEWFQRYRLGETVEFYIEGSGSYTIANIDVLSHEIYFIKSDRLSYLEPTLFFSAADRPSSDEIRTALKAFVTNTPSRFPLELVESPRSATAPLRLDSPAITQLRRSLLFIADGTAVENGQLPTMIALELGYALASKRRHQILVIQQEHPSQRAPLPIEVPSRQRLIYSDSQELAEKLTPVLQTLLEPFKFSFH</sequence>
<dbReference type="AlphaFoldDB" id="A0A3B7MDF6"/>
<accession>A0A3B7MDF6</accession>
<evidence type="ECO:0000313" key="2">
    <source>
        <dbReference type="Proteomes" id="UP000261812"/>
    </source>
</evidence>
<protein>
    <submittedName>
        <fullName evidence="1">Uncharacterized protein</fullName>
    </submittedName>
</protein>
<gene>
    <name evidence="1" type="ORF">D3A95_01560</name>
</gene>
<reference evidence="2" key="1">
    <citation type="submission" date="2018-09" db="EMBL/GenBank/DDBJ databases">
        <title>Complete genome sequence of thermophilic cyanobacteria strain Thermosynechococcus elongatus PKUAC-SCTE542.</title>
        <authorList>
            <person name="Liang Y."/>
            <person name="Tang J."/>
            <person name="Daroch M."/>
        </authorList>
    </citation>
    <scope>NUCLEOTIDE SEQUENCE [LARGE SCALE GENOMIC DNA]</scope>
    <source>
        <strain evidence="2">E542</strain>
    </source>
</reference>
<keyword evidence="2" id="KW-1185">Reference proteome</keyword>
<dbReference type="KEGG" id="tsq:D3A95_01560"/>
<proteinExistence type="predicted"/>
<name>A0A3B7MDF6_9CYAN</name>
<evidence type="ECO:0000313" key="1">
    <source>
        <dbReference type="EMBL" id="AXY67324.1"/>
    </source>
</evidence>
<dbReference type="EMBL" id="CP032152">
    <property type="protein sequence ID" value="AXY67324.1"/>
    <property type="molecule type" value="Genomic_DNA"/>
</dbReference>
<dbReference type="Proteomes" id="UP000261812">
    <property type="component" value="Chromosome"/>
</dbReference>